<evidence type="ECO:0000313" key="2">
    <source>
        <dbReference type="Proteomes" id="UP000287033"/>
    </source>
</evidence>
<dbReference type="EMBL" id="BEZZ01208615">
    <property type="protein sequence ID" value="GCC47193.1"/>
    <property type="molecule type" value="Genomic_DNA"/>
</dbReference>
<evidence type="ECO:0000313" key="1">
    <source>
        <dbReference type="EMBL" id="GCC47193.1"/>
    </source>
</evidence>
<dbReference type="Proteomes" id="UP000287033">
    <property type="component" value="Unassembled WGS sequence"/>
</dbReference>
<name>A0A401TX21_CHIPU</name>
<dbReference type="AlphaFoldDB" id="A0A401TX21"/>
<accession>A0A401TX21</accession>
<organism evidence="1 2">
    <name type="scientific">Chiloscyllium punctatum</name>
    <name type="common">Brownbanded bambooshark</name>
    <name type="synonym">Hemiscyllium punctatum</name>
    <dbReference type="NCBI Taxonomy" id="137246"/>
    <lineage>
        <taxon>Eukaryota</taxon>
        <taxon>Metazoa</taxon>
        <taxon>Chordata</taxon>
        <taxon>Craniata</taxon>
        <taxon>Vertebrata</taxon>
        <taxon>Chondrichthyes</taxon>
        <taxon>Elasmobranchii</taxon>
        <taxon>Galeomorphii</taxon>
        <taxon>Galeoidea</taxon>
        <taxon>Orectolobiformes</taxon>
        <taxon>Hemiscylliidae</taxon>
        <taxon>Chiloscyllium</taxon>
    </lineage>
</organism>
<keyword evidence="2" id="KW-1185">Reference proteome</keyword>
<gene>
    <name evidence="1" type="ORF">chiPu_0031388</name>
</gene>
<reference evidence="1 2" key="1">
    <citation type="journal article" date="2018" name="Nat. Ecol. Evol.">
        <title>Shark genomes provide insights into elasmobranch evolution and the origin of vertebrates.</title>
        <authorList>
            <person name="Hara Y"/>
            <person name="Yamaguchi K"/>
            <person name="Onimaru K"/>
            <person name="Kadota M"/>
            <person name="Koyanagi M"/>
            <person name="Keeley SD"/>
            <person name="Tatsumi K"/>
            <person name="Tanaka K"/>
            <person name="Motone F"/>
            <person name="Kageyama Y"/>
            <person name="Nozu R"/>
            <person name="Adachi N"/>
            <person name="Nishimura O"/>
            <person name="Nakagawa R"/>
            <person name="Tanegashima C"/>
            <person name="Kiyatake I"/>
            <person name="Matsumoto R"/>
            <person name="Murakumo K"/>
            <person name="Nishida K"/>
            <person name="Terakita A"/>
            <person name="Kuratani S"/>
            <person name="Sato K"/>
            <person name="Hyodo S Kuraku.S."/>
        </authorList>
    </citation>
    <scope>NUCLEOTIDE SEQUENCE [LARGE SCALE GENOMIC DNA]</scope>
</reference>
<protein>
    <submittedName>
        <fullName evidence="1">Uncharacterized protein</fullName>
    </submittedName>
</protein>
<proteinExistence type="predicted"/>
<sequence length="65" mass="6923">MPPHVWDGGLLRRFAPRNDCGEISQLSHTAGAGRPWIAQAARSVLTRRHATVICPTPPGTGVIAP</sequence>
<comment type="caution">
    <text evidence="1">The sequence shown here is derived from an EMBL/GenBank/DDBJ whole genome shotgun (WGS) entry which is preliminary data.</text>
</comment>
<feature type="non-terminal residue" evidence="1">
    <location>
        <position position="65"/>
    </location>
</feature>